<proteinExistence type="predicted"/>
<protein>
    <recommendedName>
        <fullName evidence="5">TPR domain protein</fullName>
    </recommendedName>
</protein>
<comment type="caution">
    <text evidence="3">The sequence shown here is derived from an EMBL/GenBank/DDBJ whole genome shotgun (WGS) entry which is preliminary data.</text>
</comment>
<evidence type="ECO:0000256" key="2">
    <source>
        <dbReference type="SAM" id="SignalP"/>
    </source>
</evidence>
<keyword evidence="1" id="KW-0175">Coiled coil</keyword>
<reference evidence="4" key="1">
    <citation type="journal article" date="2019" name="Int. J. Syst. Evol. Microbiol.">
        <title>The Global Catalogue of Microorganisms (GCM) 10K type strain sequencing project: providing services to taxonomists for standard genome sequencing and annotation.</title>
        <authorList>
            <consortium name="The Broad Institute Genomics Platform"/>
            <consortium name="The Broad Institute Genome Sequencing Center for Infectious Disease"/>
            <person name="Wu L."/>
            <person name="Ma J."/>
        </authorList>
    </citation>
    <scope>NUCLEOTIDE SEQUENCE [LARGE SCALE GENOMIC DNA]</scope>
    <source>
        <strain evidence="4">CCUG 60527</strain>
    </source>
</reference>
<dbReference type="SUPFAM" id="SSF48452">
    <property type="entry name" value="TPR-like"/>
    <property type="match status" value="2"/>
</dbReference>
<keyword evidence="4" id="KW-1185">Reference proteome</keyword>
<organism evidence="3 4">
    <name type="scientific">Tenacibaculum geojense</name>
    <dbReference type="NCBI Taxonomy" id="915352"/>
    <lineage>
        <taxon>Bacteria</taxon>
        <taxon>Pseudomonadati</taxon>
        <taxon>Bacteroidota</taxon>
        <taxon>Flavobacteriia</taxon>
        <taxon>Flavobacteriales</taxon>
        <taxon>Flavobacteriaceae</taxon>
        <taxon>Tenacibaculum</taxon>
    </lineage>
</organism>
<evidence type="ECO:0008006" key="5">
    <source>
        <dbReference type="Google" id="ProtNLM"/>
    </source>
</evidence>
<dbReference type="Proteomes" id="UP001597062">
    <property type="component" value="Unassembled WGS sequence"/>
</dbReference>
<dbReference type="InterPro" id="IPR011990">
    <property type="entry name" value="TPR-like_helical_dom_sf"/>
</dbReference>
<keyword evidence="2" id="KW-0732">Signal</keyword>
<dbReference type="EMBL" id="JBHTJR010000045">
    <property type="protein sequence ID" value="MFD0993300.1"/>
    <property type="molecule type" value="Genomic_DNA"/>
</dbReference>
<sequence length="441" mass="49295">MMKQLTYVIASLFLFVGVNNINAQASQDCTIKYNLLKGDVKTKKYAEAKKNLHPLMANCPTLSVNIYKYGAIAAEKTKDHALVTKVYETRLANFPNKDAAKAHSDYADYLIKNNLSTDDEIFAILEKAYKISPKDMSVKNIYRYFQGVTDRYKDTDPQRVFNAYDDVMESVEEKLDDYTKKLAPLQAKEEAGTLDAKETRKLKAYTINSKALGKVESGLDNMISEIATCERLIPIYSRDFEANKTDGVWLKRAVSRMYNKGCQTDPLFEKLATAYADVTQSADAYNFLAGVLDKNGDANGAAQMREKAFNLETDPFKKAKLKLIAAQESRDRGRLSKARSLAYEALKYNPNLGKAYLLIGAMYAQSANSCGSDEFEKRMVYVAALNMAYKAQRVDPSSNAGRYIKNYKGNVPSKKLIFTKGVASGSSHKIGCWIGETVRVP</sequence>
<dbReference type="Gene3D" id="1.25.40.10">
    <property type="entry name" value="Tetratricopeptide repeat domain"/>
    <property type="match status" value="1"/>
</dbReference>
<feature type="signal peptide" evidence="2">
    <location>
        <begin position="1"/>
        <end position="25"/>
    </location>
</feature>
<evidence type="ECO:0000313" key="4">
    <source>
        <dbReference type="Proteomes" id="UP001597062"/>
    </source>
</evidence>
<dbReference type="RefSeq" id="WP_386107411.1">
    <property type="nucleotide sequence ID" value="NZ_JBHTJR010000045.1"/>
</dbReference>
<name>A0ABW3JS98_9FLAO</name>
<evidence type="ECO:0000256" key="1">
    <source>
        <dbReference type="SAM" id="Coils"/>
    </source>
</evidence>
<feature type="chain" id="PRO_5045339494" description="TPR domain protein" evidence="2">
    <location>
        <begin position="26"/>
        <end position="441"/>
    </location>
</feature>
<feature type="coiled-coil region" evidence="1">
    <location>
        <begin position="161"/>
        <end position="188"/>
    </location>
</feature>
<accession>A0ABW3JS98</accession>
<gene>
    <name evidence="3" type="ORF">ACFQ1U_08795</name>
</gene>
<evidence type="ECO:0000313" key="3">
    <source>
        <dbReference type="EMBL" id="MFD0993300.1"/>
    </source>
</evidence>